<gene>
    <name evidence="2" type="ORF">ACFSJ0_03590</name>
</gene>
<evidence type="ECO:0000256" key="1">
    <source>
        <dbReference type="SAM" id="Phobius"/>
    </source>
</evidence>
<evidence type="ECO:0000313" key="2">
    <source>
        <dbReference type="EMBL" id="MFD1536102.1"/>
    </source>
</evidence>
<dbReference type="EMBL" id="JBHUCM010000005">
    <property type="protein sequence ID" value="MFD1536102.1"/>
    <property type="molecule type" value="Genomic_DNA"/>
</dbReference>
<reference evidence="3" key="1">
    <citation type="journal article" date="2019" name="Int. J. Syst. Evol. Microbiol.">
        <title>The Global Catalogue of Microorganisms (GCM) 10K type strain sequencing project: providing services to taxonomists for standard genome sequencing and annotation.</title>
        <authorList>
            <consortium name="The Broad Institute Genomics Platform"/>
            <consortium name="The Broad Institute Genome Sequencing Center for Infectious Disease"/>
            <person name="Wu L."/>
            <person name="Ma J."/>
        </authorList>
    </citation>
    <scope>NUCLEOTIDE SEQUENCE [LARGE SCALE GENOMIC DNA]</scope>
    <source>
        <strain evidence="3">CGMCC 1.15399</strain>
    </source>
</reference>
<feature type="transmembrane region" description="Helical" evidence="1">
    <location>
        <begin position="37"/>
        <end position="59"/>
    </location>
</feature>
<feature type="transmembrane region" description="Helical" evidence="1">
    <location>
        <begin position="271"/>
        <end position="294"/>
    </location>
</feature>
<proteinExistence type="predicted"/>
<keyword evidence="1" id="KW-1133">Transmembrane helix</keyword>
<dbReference type="RefSeq" id="WP_219533825.1">
    <property type="nucleotide sequence ID" value="NZ_JAHKRM010000019.1"/>
</dbReference>
<accession>A0ABW4G053</accession>
<feature type="transmembrane region" description="Helical" evidence="1">
    <location>
        <begin position="437"/>
        <end position="458"/>
    </location>
</feature>
<feature type="transmembrane region" description="Helical" evidence="1">
    <location>
        <begin position="494"/>
        <end position="513"/>
    </location>
</feature>
<evidence type="ECO:0008006" key="4">
    <source>
        <dbReference type="Google" id="ProtNLM"/>
    </source>
</evidence>
<comment type="caution">
    <text evidence="2">The sequence shown here is derived from an EMBL/GenBank/DDBJ whole genome shotgun (WGS) entry which is preliminary data.</text>
</comment>
<feature type="transmembrane region" description="Helical" evidence="1">
    <location>
        <begin position="154"/>
        <end position="177"/>
    </location>
</feature>
<feature type="transmembrane region" description="Helical" evidence="1">
    <location>
        <begin position="384"/>
        <end position="403"/>
    </location>
</feature>
<feature type="transmembrane region" description="Helical" evidence="1">
    <location>
        <begin position="587"/>
        <end position="605"/>
    </location>
</feature>
<feature type="transmembrane region" description="Helical" evidence="1">
    <location>
        <begin position="220"/>
        <end position="237"/>
    </location>
</feature>
<feature type="transmembrane region" description="Helical" evidence="1">
    <location>
        <begin position="470"/>
        <end position="488"/>
    </location>
</feature>
<name>A0ABW4G053_9ACTN</name>
<feature type="transmembrane region" description="Helical" evidence="1">
    <location>
        <begin position="525"/>
        <end position="548"/>
    </location>
</feature>
<protein>
    <recommendedName>
        <fullName evidence="4">4-amino-4-deoxy-L-arabinose transferase</fullName>
    </recommendedName>
</protein>
<sequence length="776" mass="83801">MDKISPVNGSALSGLSIVETTRHARGARRPARWWPALSGRLAAAFVTAFTAAVLVRYGVSGTDMALFAIYVVLGLALPGVLVIRALYRAPRTAAEEIALGLAFGYAVEILVYIGARAVGMPLLVVAWPLTTYALFLAVPSLRRHWRAGSRPATPLWWSWALALVIALLTGCSALKFFGTHPITWPGLGASAPDMPFHLALIGELKHHVPPSVPMVVGEPLAYHWFVYAHLAAASWLSGVEPLVLLYRLGMLPMLAAFVVLAGMTGRRVTGSWIGGAVALVGTIFVGAPSLYLGTNGVFTWGGVPDTAYISPTQTLGALLFAPLVLILVDLLERRGRDTGTWLLAGLFLVVLTGAKATYLPLLGAGLLLVAAVDVMRRRRPATPVLILLGMTVACVFFAQFVLFGRERQGLVTDPLSFTRGTWSKLTGLTTPSPGSTLAITLVYLLCWAVTWSGILGLLSRPKLLMRPRVSLMLGMGAAGLGAVLLLGHPGQSQLFFFWGAYPYLAAVAAYGILMLLRRARVSPKAVVCSTVAGLVAAYLIPLLCGVKIPLGSGQADGILYRPYLTLVALTVLAGLLLAFLKGRAHACALVLVAFAAIGLPAYWHARVLSAIDNVTGEDPNPVVRPVENRVIPQGTLAAGRWLRDHSEPDDLVATNTHCRLGYENPCDTRYPWVAALSERHVLVEGWAYTATNLSHWRPGLLPEGLPFWDTELIKLNDTAFESPSRTAMWQLRERYGVRWLFVDELRANPSPRIGDFAQFQFRSGDYAVYRLTDGSI</sequence>
<feature type="transmembrane region" description="Helical" evidence="1">
    <location>
        <begin position="97"/>
        <end position="115"/>
    </location>
</feature>
<evidence type="ECO:0000313" key="3">
    <source>
        <dbReference type="Proteomes" id="UP001597097"/>
    </source>
</evidence>
<keyword evidence="1" id="KW-0812">Transmembrane</keyword>
<keyword evidence="3" id="KW-1185">Reference proteome</keyword>
<feature type="transmembrane region" description="Helical" evidence="1">
    <location>
        <begin position="560"/>
        <end position="580"/>
    </location>
</feature>
<keyword evidence="1" id="KW-0472">Membrane</keyword>
<organism evidence="2 3">
    <name type="scientific">Nonomuraea guangzhouensis</name>
    <dbReference type="NCBI Taxonomy" id="1291555"/>
    <lineage>
        <taxon>Bacteria</taxon>
        <taxon>Bacillati</taxon>
        <taxon>Actinomycetota</taxon>
        <taxon>Actinomycetes</taxon>
        <taxon>Streptosporangiales</taxon>
        <taxon>Streptosporangiaceae</taxon>
        <taxon>Nonomuraea</taxon>
    </lineage>
</organism>
<dbReference type="Proteomes" id="UP001597097">
    <property type="component" value="Unassembled WGS sequence"/>
</dbReference>
<feature type="transmembrane region" description="Helical" evidence="1">
    <location>
        <begin position="306"/>
        <end position="328"/>
    </location>
</feature>
<feature type="transmembrane region" description="Helical" evidence="1">
    <location>
        <begin position="65"/>
        <end position="85"/>
    </location>
</feature>
<feature type="transmembrane region" description="Helical" evidence="1">
    <location>
        <begin position="121"/>
        <end position="142"/>
    </location>
</feature>
<feature type="transmembrane region" description="Helical" evidence="1">
    <location>
        <begin position="340"/>
        <end position="372"/>
    </location>
</feature>
<feature type="transmembrane region" description="Helical" evidence="1">
    <location>
        <begin position="244"/>
        <end position="265"/>
    </location>
</feature>